<dbReference type="OrthoDB" id="5819135at2759"/>
<keyword evidence="2" id="KW-1185">Reference proteome</keyword>
<dbReference type="AlphaFoldDB" id="A0A0B1SYJ2"/>
<dbReference type="InterPro" id="IPR053123">
    <property type="entry name" value="CPG4-like"/>
</dbReference>
<reference evidence="1 2" key="1">
    <citation type="submission" date="2014-03" db="EMBL/GenBank/DDBJ databases">
        <title>Draft genome of the hookworm Oesophagostomum dentatum.</title>
        <authorList>
            <person name="Mitreva M."/>
        </authorList>
    </citation>
    <scope>NUCLEOTIDE SEQUENCE [LARGE SCALE GENOMIC DNA]</scope>
    <source>
        <strain evidence="1 2">OD-Hann</strain>
    </source>
</reference>
<evidence type="ECO:0000313" key="1">
    <source>
        <dbReference type="EMBL" id="KHJ88981.1"/>
    </source>
</evidence>
<name>A0A0B1SYJ2_OESDE</name>
<dbReference type="EMBL" id="KN554908">
    <property type="protein sequence ID" value="KHJ88981.1"/>
    <property type="molecule type" value="Genomic_DNA"/>
</dbReference>
<dbReference type="PANTHER" id="PTHR37442">
    <property type="entry name" value="F18A1.7 PROTEIN-RELATED"/>
    <property type="match status" value="1"/>
</dbReference>
<protein>
    <submittedName>
        <fullName evidence="1">Uncharacterized protein</fullName>
    </submittedName>
</protein>
<accession>A0A0B1SYJ2</accession>
<organism evidence="1 2">
    <name type="scientific">Oesophagostomum dentatum</name>
    <name type="common">Nodular worm</name>
    <dbReference type="NCBI Taxonomy" id="61180"/>
    <lineage>
        <taxon>Eukaryota</taxon>
        <taxon>Metazoa</taxon>
        <taxon>Ecdysozoa</taxon>
        <taxon>Nematoda</taxon>
        <taxon>Chromadorea</taxon>
        <taxon>Rhabditida</taxon>
        <taxon>Rhabditina</taxon>
        <taxon>Rhabditomorpha</taxon>
        <taxon>Strongyloidea</taxon>
        <taxon>Strongylidae</taxon>
        <taxon>Oesophagostomum</taxon>
    </lineage>
</organism>
<evidence type="ECO:0000313" key="2">
    <source>
        <dbReference type="Proteomes" id="UP000053660"/>
    </source>
</evidence>
<sequence length="94" mass="10498">MGGDVTVVASHLGGLCSSLQCDLPCLTMELNKVCPLSGWLTLDVILQPFEAVADLLLDMSPTLKDFLEKKMDRRCHFTINKSELLKMRKGQFKN</sequence>
<dbReference type="PANTHER" id="PTHR37442:SF1">
    <property type="entry name" value="CHONDROITIN PROTEOGLYCAN 4 DOMAIN-CONTAINING PROTEIN"/>
    <property type="match status" value="1"/>
</dbReference>
<gene>
    <name evidence="1" type="ORF">OESDEN_11214</name>
</gene>
<dbReference type="Proteomes" id="UP000053660">
    <property type="component" value="Unassembled WGS sequence"/>
</dbReference>
<proteinExistence type="predicted"/>